<reference evidence="10 11" key="1">
    <citation type="submission" date="2016-06" db="EMBL/GenBank/DDBJ databases">
        <title>Evolution of pathogenesis and genome organization in the Tremellales.</title>
        <authorList>
            <person name="Cuomo C."/>
            <person name="Litvintseva A."/>
            <person name="Heitman J."/>
            <person name="Chen Y."/>
            <person name="Sun S."/>
            <person name="Springer D."/>
            <person name="Dromer F."/>
            <person name="Young S."/>
            <person name="Zeng Q."/>
            <person name="Chapman S."/>
            <person name="Gujja S."/>
            <person name="Saif S."/>
            <person name="Birren B."/>
        </authorList>
    </citation>
    <scope>NUCLEOTIDE SEQUENCE [LARGE SCALE GENOMIC DNA]</scope>
    <source>
        <strain evidence="10 11">ATCC 28783</strain>
    </source>
</reference>
<feature type="transmembrane region" description="Helical" evidence="8">
    <location>
        <begin position="304"/>
        <end position="328"/>
    </location>
</feature>
<feature type="transmembrane region" description="Helical" evidence="8">
    <location>
        <begin position="114"/>
        <end position="134"/>
    </location>
</feature>
<dbReference type="InterPro" id="IPR013057">
    <property type="entry name" value="AA_transpt_TM"/>
</dbReference>
<feature type="transmembrane region" description="Helical" evidence="8">
    <location>
        <begin position="334"/>
        <end position="352"/>
    </location>
</feature>
<evidence type="ECO:0000256" key="7">
    <source>
        <dbReference type="ARBA" id="ARBA00023136"/>
    </source>
</evidence>
<accession>A0A4Q1BTZ3</accession>
<dbReference type="EMBL" id="SDIL01000007">
    <property type="protein sequence ID" value="RXK41559.1"/>
    <property type="molecule type" value="Genomic_DNA"/>
</dbReference>
<dbReference type="GO" id="GO:0005783">
    <property type="term" value="C:endoplasmic reticulum"/>
    <property type="evidence" value="ECO:0007669"/>
    <property type="project" value="TreeGrafter"/>
</dbReference>
<keyword evidence="4 8" id="KW-0812">Transmembrane</keyword>
<proteinExistence type="inferred from homology"/>
<dbReference type="GO" id="GO:0015179">
    <property type="term" value="F:L-amino acid transmembrane transporter activity"/>
    <property type="evidence" value="ECO:0007669"/>
    <property type="project" value="TreeGrafter"/>
</dbReference>
<keyword evidence="3" id="KW-0813">Transport</keyword>
<name>A0A4Q1BTZ3_TREME</name>
<comment type="similarity">
    <text evidence="2">Belongs to the amino acid/polyamine transporter 2 family.</text>
</comment>
<feature type="transmembrane region" description="Helical" evidence="8">
    <location>
        <begin position="76"/>
        <end position="102"/>
    </location>
</feature>
<feature type="transmembrane region" description="Helical" evidence="8">
    <location>
        <begin position="364"/>
        <end position="383"/>
    </location>
</feature>
<comment type="caution">
    <text evidence="10">The sequence shown here is derived from an EMBL/GenBank/DDBJ whole genome shotgun (WGS) entry which is preliminary data.</text>
</comment>
<keyword evidence="5" id="KW-0029">Amino-acid transport</keyword>
<keyword evidence="7 8" id="KW-0472">Membrane</keyword>
<feature type="transmembrane region" description="Helical" evidence="8">
    <location>
        <begin position="177"/>
        <end position="197"/>
    </location>
</feature>
<keyword evidence="11" id="KW-1185">Reference proteome</keyword>
<evidence type="ECO:0000313" key="11">
    <source>
        <dbReference type="Proteomes" id="UP000289152"/>
    </source>
</evidence>
<evidence type="ECO:0000256" key="4">
    <source>
        <dbReference type="ARBA" id="ARBA00022692"/>
    </source>
</evidence>
<feature type="domain" description="Amino acid transporter transmembrane" evidence="9">
    <location>
        <begin position="2"/>
        <end position="378"/>
    </location>
</feature>
<organism evidence="10 11">
    <name type="scientific">Tremella mesenterica</name>
    <name type="common">Jelly fungus</name>
    <dbReference type="NCBI Taxonomy" id="5217"/>
    <lineage>
        <taxon>Eukaryota</taxon>
        <taxon>Fungi</taxon>
        <taxon>Dikarya</taxon>
        <taxon>Basidiomycota</taxon>
        <taxon>Agaricomycotina</taxon>
        <taxon>Tremellomycetes</taxon>
        <taxon>Tremellales</taxon>
        <taxon>Tremellaceae</taxon>
        <taxon>Tremella</taxon>
    </lineage>
</organism>
<protein>
    <submittedName>
        <fullName evidence="10">Solute carrier family 38 (Sodium-coupled neutral amino acid transporter), member 11</fullName>
    </submittedName>
</protein>
<keyword evidence="6 8" id="KW-1133">Transmembrane helix</keyword>
<dbReference type="STRING" id="5217.A0A4Q1BTZ3"/>
<dbReference type="Pfam" id="PF01490">
    <property type="entry name" value="Aa_trans"/>
    <property type="match status" value="1"/>
</dbReference>
<evidence type="ECO:0000259" key="9">
    <source>
        <dbReference type="Pfam" id="PF01490"/>
    </source>
</evidence>
<dbReference type="OrthoDB" id="28208at2759"/>
<gene>
    <name evidence="10" type="ORF">M231_01058</name>
</gene>
<feature type="transmembrane region" description="Helical" evidence="8">
    <location>
        <begin position="12"/>
        <end position="35"/>
    </location>
</feature>
<dbReference type="InParanoid" id="A0A4Q1BTZ3"/>
<sequence length="397" mass="43296">MANSILGAGIIGLPYAVAQAGFIMGVTLLVVLAFVTDWTIRLVVLNAKLSGRESYTDVMYHCFGQWGSTLVSFFQFAFAFGGMCAFDVIIGDSITPVIAYLFPSLSHHAILRLLVDRRIVIIICTLCVSFPLSLHRDIVKLSKSSSFALVSMGIIVISVLLRGAAVDSSLRGSPLHAISFIRPGVFQAIGVISFAFVCHHNTMFIYQSIHTPTLDRFYAVTHVSTGMSLIACLLMAVPAYLVFTDKTEGNILNNFAKDDLIINIARFCFGANMSTTIPLENYVCREVIEEYFYKDKPFSQTRHVVITFLIVFSTMTISLVTCDLGVVLELAGGLSATALAFIFPAGAYFTLLRGPWYSRQKLPAVICAIFGSIVLLLSCGIALTKAITGEKSVKQCL</sequence>
<evidence type="ECO:0000256" key="8">
    <source>
        <dbReference type="SAM" id="Phobius"/>
    </source>
</evidence>
<evidence type="ECO:0000256" key="5">
    <source>
        <dbReference type="ARBA" id="ARBA00022970"/>
    </source>
</evidence>
<dbReference type="Proteomes" id="UP000289152">
    <property type="component" value="Unassembled WGS sequence"/>
</dbReference>
<dbReference type="VEuPathDB" id="FungiDB:TREMEDRAFT_67510"/>
<evidence type="ECO:0000256" key="1">
    <source>
        <dbReference type="ARBA" id="ARBA00004141"/>
    </source>
</evidence>
<evidence type="ECO:0000313" key="10">
    <source>
        <dbReference type="EMBL" id="RXK41559.1"/>
    </source>
</evidence>
<evidence type="ECO:0000256" key="2">
    <source>
        <dbReference type="ARBA" id="ARBA00008066"/>
    </source>
</evidence>
<evidence type="ECO:0000256" key="6">
    <source>
        <dbReference type="ARBA" id="ARBA00022989"/>
    </source>
</evidence>
<dbReference type="PANTHER" id="PTHR22950">
    <property type="entry name" value="AMINO ACID TRANSPORTER"/>
    <property type="match status" value="1"/>
</dbReference>
<evidence type="ECO:0000256" key="3">
    <source>
        <dbReference type="ARBA" id="ARBA00022448"/>
    </source>
</evidence>
<dbReference type="AlphaFoldDB" id="A0A4Q1BTZ3"/>
<feature type="transmembrane region" description="Helical" evidence="8">
    <location>
        <begin position="146"/>
        <end position="165"/>
    </location>
</feature>
<dbReference type="GO" id="GO:0016020">
    <property type="term" value="C:membrane"/>
    <property type="evidence" value="ECO:0007669"/>
    <property type="project" value="UniProtKB-SubCell"/>
</dbReference>
<feature type="transmembrane region" description="Helical" evidence="8">
    <location>
        <begin position="217"/>
        <end position="243"/>
    </location>
</feature>
<comment type="subcellular location">
    <subcellularLocation>
        <location evidence="1">Membrane</location>
        <topology evidence="1">Multi-pass membrane protein</topology>
    </subcellularLocation>
</comment>
<dbReference type="PANTHER" id="PTHR22950:SF458">
    <property type="entry name" value="SODIUM-COUPLED NEUTRAL AMINO ACID TRANSPORTER 11-RELATED"/>
    <property type="match status" value="1"/>
</dbReference>